<evidence type="ECO:0000256" key="1">
    <source>
        <dbReference type="SAM" id="Phobius"/>
    </source>
</evidence>
<dbReference type="RefSeq" id="WP_019310929.1">
    <property type="nucleotide sequence ID" value="NZ_CABMOG010000014.1"/>
</dbReference>
<gene>
    <name evidence="2" type="ORF">E4P33_09720</name>
</gene>
<feature type="transmembrane region" description="Helical" evidence="1">
    <location>
        <begin position="25"/>
        <end position="47"/>
    </location>
</feature>
<organism evidence="2 3">
    <name type="scientific">Kocuria rhizophila</name>
    <dbReference type="NCBI Taxonomy" id="72000"/>
    <lineage>
        <taxon>Bacteria</taxon>
        <taxon>Bacillati</taxon>
        <taxon>Actinomycetota</taxon>
        <taxon>Actinomycetes</taxon>
        <taxon>Micrococcales</taxon>
        <taxon>Micrococcaceae</taxon>
        <taxon>Kocuria</taxon>
    </lineage>
</organism>
<keyword evidence="1" id="KW-1133">Transmembrane helix</keyword>
<dbReference type="AlphaFoldDB" id="A0AAX2SD87"/>
<accession>A0AAX2SD87</accession>
<evidence type="ECO:0000313" key="3">
    <source>
        <dbReference type="Proteomes" id="UP000298017"/>
    </source>
</evidence>
<keyword evidence="3" id="KW-1185">Reference proteome</keyword>
<name>A0AAX2SD87_KOCRH</name>
<proteinExistence type="predicted"/>
<keyword evidence="1" id="KW-0812">Transmembrane</keyword>
<dbReference type="GeneID" id="93231320"/>
<dbReference type="Proteomes" id="UP000298017">
    <property type="component" value="Unassembled WGS sequence"/>
</dbReference>
<comment type="caution">
    <text evidence="2">The sequence shown here is derived from an EMBL/GenBank/DDBJ whole genome shotgun (WGS) entry which is preliminary data.</text>
</comment>
<evidence type="ECO:0000313" key="2">
    <source>
        <dbReference type="EMBL" id="TFI00072.1"/>
    </source>
</evidence>
<keyword evidence="1" id="KW-0472">Membrane</keyword>
<dbReference type="EMBL" id="SPNK01000011">
    <property type="protein sequence ID" value="TFI00072.1"/>
    <property type="molecule type" value="Genomic_DNA"/>
</dbReference>
<protein>
    <recommendedName>
        <fullName evidence="4">DUF3592 domain-containing protein</fullName>
    </recommendedName>
</protein>
<evidence type="ECO:0008006" key="4">
    <source>
        <dbReference type="Google" id="ProtNLM"/>
    </source>
</evidence>
<reference evidence="2 3" key="1">
    <citation type="submission" date="2019-03" db="EMBL/GenBank/DDBJ databases">
        <title>Genome Sequencing and Assembly of Various Microbes Isolated from Alder Root Nodule.</title>
        <authorList>
            <person name="Swanson E."/>
            <person name="Sevigny J.L."/>
            <person name="Pesce C."/>
            <person name="Davis I."/>
            <person name="Kleiner V."/>
            <person name="Tisa L."/>
        </authorList>
    </citation>
    <scope>NUCLEOTIDE SEQUENCE [LARGE SCALE GENOMIC DNA]</scope>
    <source>
        <strain evidence="2 3">4R-31</strain>
    </source>
</reference>
<sequence>MSPDSRELIDFHEQQDDHAPRSRGWLVVSMALVGAVLTVVLGVLCALSFEKASRLEDVAGETMVVSGTYQTLTKDLDTQDYNGIYSGTMPANDLVVQHPFDNRLNDPQQKAEGDQITFRGTQTGVQDADFPRDVDALLAVRDGNLTVVETDVPGTYGTEGVTESTVTTQRVKATAWGASALLCALLTVWGVRRTHRGVRVGV</sequence>